<evidence type="ECO:0000256" key="2">
    <source>
        <dbReference type="ARBA" id="ARBA00022801"/>
    </source>
</evidence>
<dbReference type="InterPro" id="IPR014014">
    <property type="entry name" value="RNA_helicase_DEAD_Q_motif"/>
</dbReference>
<feature type="region of interest" description="Disordered" evidence="8">
    <location>
        <begin position="605"/>
        <end position="704"/>
    </location>
</feature>
<dbReference type="PROSITE" id="PS51195">
    <property type="entry name" value="Q_MOTIF"/>
    <property type="match status" value="2"/>
</dbReference>
<dbReference type="Proteomes" id="UP000324897">
    <property type="component" value="Unassembled WGS sequence"/>
</dbReference>
<keyword evidence="1 7" id="KW-0547">Nucleotide-binding</keyword>
<feature type="compositionally biased region" description="Basic residues" evidence="8">
    <location>
        <begin position="631"/>
        <end position="643"/>
    </location>
</feature>
<evidence type="ECO:0000256" key="3">
    <source>
        <dbReference type="ARBA" id="ARBA00022806"/>
    </source>
</evidence>
<dbReference type="SMART" id="SM00487">
    <property type="entry name" value="DEXDc"/>
    <property type="match status" value="2"/>
</dbReference>
<dbReference type="GO" id="GO:0005524">
    <property type="term" value="F:ATP binding"/>
    <property type="evidence" value="ECO:0007669"/>
    <property type="project" value="UniProtKB-UniRule"/>
</dbReference>
<evidence type="ECO:0000259" key="9">
    <source>
        <dbReference type="PROSITE" id="PS51192"/>
    </source>
</evidence>
<comment type="similarity">
    <text evidence="7">Belongs to the DEAD box helicase family.</text>
</comment>
<evidence type="ECO:0000256" key="5">
    <source>
        <dbReference type="ARBA" id="ARBA00022884"/>
    </source>
</evidence>
<comment type="caution">
    <text evidence="12">The sequence shown here is derived from an EMBL/GenBank/DDBJ whole genome shotgun (WGS) entry which is preliminary data.</text>
</comment>
<dbReference type="PANTHER" id="PTHR24031">
    <property type="entry name" value="RNA HELICASE"/>
    <property type="match status" value="1"/>
</dbReference>
<dbReference type="GO" id="GO:0003723">
    <property type="term" value="F:RNA binding"/>
    <property type="evidence" value="ECO:0007669"/>
    <property type="project" value="UniProtKB-UniRule"/>
</dbReference>
<dbReference type="SUPFAM" id="SSF52540">
    <property type="entry name" value="P-loop containing nucleoside triphosphate hydrolases"/>
    <property type="match status" value="3"/>
</dbReference>
<feature type="non-terminal residue" evidence="12">
    <location>
        <position position="1"/>
    </location>
</feature>
<organism evidence="12 13">
    <name type="scientific">Eragrostis curvula</name>
    <name type="common">weeping love grass</name>
    <dbReference type="NCBI Taxonomy" id="38414"/>
    <lineage>
        <taxon>Eukaryota</taxon>
        <taxon>Viridiplantae</taxon>
        <taxon>Streptophyta</taxon>
        <taxon>Embryophyta</taxon>
        <taxon>Tracheophyta</taxon>
        <taxon>Spermatophyta</taxon>
        <taxon>Magnoliopsida</taxon>
        <taxon>Liliopsida</taxon>
        <taxon>Poales</taxon>
        <taxon>Poaceae</taxon>
        <taxon>PACMAD clade</taxon>
        <taxon>Chloridoideae</taxon>
        <taxon>Eragrostideae</taxon>
        <taxon>Eragrostidinae</taxon>
        <taxon>Eragrostis</taxon>
    </lineage>
</organism>
<feature type="short sequence motif" description="Q motif" evidence="6">
    <location>
        <begin position="714"/>
        <end position="742"/>
    </location>
</feature>
<protein>
    <recommendedName>
        <fullName evidence="7">ATP-dependent RNA helicase</fullName>
        <ecNumber evidence="7">3.6.4.13</ecNumber>
    </recommendedName>
</protein>
<feature type="domain" description="Helicase ATP-binding" evidence="9">
    <location>
        <begin position="745"/>
        <end position="922"/>
    </location>
</feature>
<proteinExistence type="inferred from homology"/>
<gene>
    <name evidence="12" type="ORF">EJB05_51255</name>
</gene>
<evidence type="ECO:0000313" key="12">
    <source>
        <dbReference type="EMBL" id="TVU03224.1"/>
    </source>
</evidence>
<dbReference type="AlphaFoldDB" id="A0A5J9SWB2"/>
<dbReference type="InterPro" id="IPR014001">
    <property type="entry name" value="Helicase_ATP-bd"/>
</dbReference>
<feature type="short sequence motif" description="Q motif" evidence="6">
    <location>
        <begin position="113"/>
        <end position="141"/>
    </location>
</feature>
<evidence type="ECO:0000256" key="7">
    <source>
        <dbReference type="RuleBase" id="RU365068"/>
    </source>
</evidence>
<dbReference type="InterPro" id="IPR027417">
    <property type="entry name" value="P-loop_NTPase"/>
</dbReference>
<feature type="domain" description="Helicase C-terminal" evidence="10">
    <location>
        <begin position="956"/>
        <end position="1106"/>
    </location>
</feature>
<evidence type="ECO:0000259" key="11">
    <source>
        <dbReference type="PROSITE" id="PS51195"/>
    </source>
</evidence>
<dbReference type="Gramene" id="TVU03224">
    <property type="protein sequence ID" value="TVU03224"/>
    <property type="gene ID" value="EJB05_51255"/>
</dbReference>
<accession>A0A5J9SWB2</accession>
<evidence type="ECO:0000256" key="6">
    <source>
        <dbReference type="PROSITE-ProRule" id="PRU00552"/>
    </source>
</evidence>
<evidence type="ECO:0000256" key="8">
    <source>
        <dbReference type="SAM" id="MobiDB-lite"/>
    </source>
</evidence>
<dbReference type="InterPro" id="IPR000629">
    <property type="entry name" value="RNA-helicase_DEAD-box_CS"/>
</dbReference>
<keyword evidence="3 7" id="KW-0347">Helicase</keyword>
<keyword evidence="5 7" id="KW-0694">RNA-binding</keyword>
<feature type="domain" description="DEAD-box RNA helicase Q" evidence="11">
    <location>
        <begin position="714"/>
        <end position="742"/>
    </location>
</feature>
<comment type="catalytic activity">
    <reaction evidence="7">
        <text>ATP + H2O = ADP + phosphate + H(+)</text>
        <dbReference type="Rhea" id="RHEA:13065"/>
        <dbReference type="ChEBI" id="CHEBI:15377"/>
        <dbReference type="ChEBI" id="CHEBI:15378"/>
        <dbReference type="ChEBI" id="CHEBI:30616"/>
        <dbReference type="ChEBI" id="CHEBI:43474"/>
        <dbReference type="ChEBI" id="CHEBI:456216"/>
        <dbReference type="EC" id="3.6.4.13"/>
    </reaction>
</comment>
<dbReference type="OrthoDB" id="193716at2759"/>
<comment type="domain">
    <text evidence="7">The Q motif is unique to and characteristic of the DEAD box family of RNA helicases and controls ATP binding and hydrolysis.</text>
</comment>
<evidence type="ECO:0000256" key="4">
    <source>
        <dbReference type="ARBA" id="ARBA00022840"/>
    </source>
</evidence>
<evidence type="ECO:0000256" key="1">
    <source>
        <dbReference type="ARBA" id="ARBA00022741"/>
    </source>
</evidence>
<dbReference type="PROSITE" id="PS51194">
    <property type="entry name" value="HELICASE_CTER"/>
    <property type="match status" value="2"/>
</dbReference>
<dbReference type="InterPro" id="IPR001650">
    <property type="entry name" value="Helicase_C-like"/>
</dbReference>
<dbReference type="CDD" id="cd18787">
    <property type="entry name" value="SF2_C_DEAD"/>
    <property type="match status" value="2"/>
</dbReference>
<keyword evidence="13" id="KW-1185">Reference proteome</keyword>
<dbReference type="Pfam" id="PF00271">
    <property type="entry name" value="Helicase_C"/>
    <property type="match status" value="2"/>
</dbReference>
<dbReference type="PROSITE" id="PS51192">
    <property type="entry name" value="HELICASE_ATP_BIND_1"/>
    <property type="match status" value="2"/>
</dbReference>
<dbReference type="EC" id="3.6.4.13" evidence="7"/>
<sequence length="1176" mass="129308">MAGGDLLIRTNAGAPVLARAFPGRLCVPVRRRCSSASPLAAAKAGVVSRVRSGGGAAVQKQRRSDAEEGRPFSRVVTPKDAVDEDVEAEALELGAVTSGDEGEGVDGSYLSETRFDQCALSPLSLKGVKDAGYERMTEVQEATLPVILQGKDVLAKAKTGTGKTVAFLLPAIEVLTTLPHQRNQLRPPINLLVMCPTRELANQVAVEARKLLKYHRSLGVQVVIGGTRLTQEQRSMQANPCQILVATPGRLKDHLENTPGFSTRLKGVKVLVLDEADRLLDMGFRRDIEKIIASIPRERQTLLFSATVPEEVRQISHVAMKKDYRFINTVKEGDEDTHSQVSQMYMVADLEQHFSILYDVLKKRVAEDADYKLKLNIREIHSRKSQSARTKVSDEFRKSKGLILVSSDVSARGVDYPDVTLVIQVGIPADREQYIHRLGRTGRRGKEGQGLLLLAPWEKYFLGTVKDISISEAVVPSVDSSVETEVKNAIRRVEMRSKECAYQAWLGYYNSNKTIGRDKSRLVRLAEEFSQSMDLAVPPAIPMKILRKMGLNNDGMICVKCIRPEPFVVGAKKEKKERSSVLFTSPPPTIQCERPARPLSAAAAALRPCPPSRSNIADDVSRIMSTNASPKPKRRRRGPRKHVPASPEVGTVGAMFAYEQGADGAQRDAPAVPRPRVDTAPRQMGAGGVEGSSSNAGRSGTEAEGVDGTYLTETRFDQCAISPLSLKGIKDAGYERMTRVQEATLPVILQGKDVLAKAKTGTGKTVAFLLPAIEVLSTLPRSSSINLLVMLPTRELANQVAVEARKLLKYHSSLGVQVVIGGTRLPQEQRSMRSNPCQILVATPGRLKDHLENTPGFSTRIKGVKVLVLDEADRLLDMGFRRDIEKIISFIPKERQTLLFSATVPGEVRQISHVAMKKDHVFINTVQEGDEETHAQVNQTYMISPLDQHFSILYNVLRKHVTEDAEYKVIVFCTTAMVTKLVAEILSHLKLNVREIHSRKSQSARTKVSDEFRKSKGLILVSSDVSARGVDYPDVTLVIQIGLPADRQQYIHRLGRTGRKGKEGQGLLLLAPWETQFLSSVQDLSISEVATPSVDSSIQTAVKDAVRNSDMKNKESAYQAWLGYYNSNKTVGRDKARLVRLAEEFSQSMGLAVPPAIPKLILRKMGLANVPGLRSA</sequence>
<dbReference type="EMBL" id="RWGY01000206">
    <property type="protein sequence ID" value="TVU03224.1"/>
    <property type="molecule type" value="Genomic_DNA"/>
</dbReference>
<dbReference type="GO" id="GO:0016787">
    <property type="term" value="F:hydrolase activity"/>
    <property type="evidence" value="ECO:0007669"/>
    <property type="project" value="UniProtKB-KW"/>
</dbReference>
<dbReference type="GO" id="GO:0003724">
    <property type="term" value="F:RNA helicase activity"/>
    <property type="evidence" value="ECO:0007669"/>
    <property type="project" value="UniProtKB-EC"/>
</dbReference>
<name>A0A5J9SWB2_9POAL</name>
<dbReference type="Pfam" id="PF00270">
    <property type="entry name" value="DEAD"/>
    <property type="match status" value="2"/>
</dbReference>
<dbReference type="InterPro" id="IPR011545">
    <property type="entry name" value="DEAD/DEAH_box_helicase_dom"/>
</dbReference>
<comment type="function">
    <text evidence="7">RNA helicase.</text>
</comment>
<keyword evidence="2 7" id="KW-0378">Hydrolase</keyword>
<reference evidence="12 13" key="1">
    <citation type="journal article" date="2019" name="Sci. Rep.">
        <title>A high-quality genome of Eragrostis curvula grass provides insights into Poaceae evolution and supports new strategies to enhance forage quality.</title>
        <authorList>
            <person name="Carballo J."/>
            <person name="Santos B.A.C.M."/>
            <person name="Zappacosta D."/>
            <person name="Garbus I."/>
            <person name="Selva J.P."/>
            <person name="Gallo C.A."/>
            <person name="Diaz A."/>
            <person name="Albertini E."/>
            <person name="Caccamo M."/>
            <person name="Echenique V."/>
        </authorList>
    </citation>
    <scope>NUCLEOTIDE SEQUENCE [LARGE SCALE GENOMIC DNA]</scope>
    <source>
        <strain evidence="13">cv. Victoria</strain>
        <tissue evidence="12">Leaf</tissue>
    </source>
</reference>
<evidence type="ECO:0000313" key="13">
    <source>
        <dbReference type="Proteomes" id="UP000324897"/>
    </source>
</evidence>
<dbReference type="PROSITE" id="PS00039">
    <property type="entry name" value="DEAD_ATP_HELICASE"/>
    <property type="match status" value="2"/>
</dbReference>
<dbReference type="Gene3D" id="3.40.50.300">
    <property type="entry name" value="P-loop containing nucleotide triphosphate hydrolases"/>
    <property type="match status" value="4"/>
</dbReference>
<feature type="domain" description="DEAD-box RNA helicase Q" evidence="11">
    <location>
        <begin position="113"/>
        <end position="141"/>
    </location>
</feature>
<feature type="region of interest" description="Disordered" evidence="8">
    <location>
        <begin position="53"/>
        <end position="72"/>
    </location>
</feature>
<feature type="domain" description="Helicase ATP-binding" evidence="9">
    <location>
        <begin position="144"/>
        <end position="326"/>
    </location>
</feature>
<feature type="compositionally biased region" description="Basic and acidic residues" evidence="8">
    <location>
        <begin position="62"/>
        <end position="71"/>
    </location>
</feature>
<feature type="domain" description="Helicase C-terminal" evidence="10">
    <location>
        <begin position="340"/>
        <end position="490"/>
    </location>
</feature>
<dbReference type="SMART" id="SM00490">
    <property type="entry name" value="HELICc"/>
    <property type="match status" value="2"/>
</dbReference>
<keyword evidence="4 7" id="KW-0067">ATP-binding</keyword>
<dbReference type="CDD" id="cd17964">
    <property type="entry name" value="DEADc_MSS116"/>
    <property type="match status" value="2"/>
</dbReference>
<evidence type="ECO:0000259" key="10">
    <source>
        <dbReference type="PROSITE" id="PS51194"/>
    </source>
</evidence>